<feature type="transmembrane region" description="Helical" evidence="1">
    <location>
        <begin position="125"/>
        <end position="144"/>
    </location>
</feature>
<dbReference type="AlphaFoldDB" id="A0A1F8GG00"/>
<feature type="transmembrane region" description="Helical" evidence="1">
    <location>
        <begin position="198"/>
        <end position="218"/>
    </location>
</feature>
<keyword evidence="1" id="KW-1133">Transmembrane helix</keyword>
<feature type="transmembrane region" description="Helical" evidence="1">
    <location>
        <begin position="51"/>
        <end position="70"/>
    </location>
</feature>
<evidence type="ECO:0000313" key="3">
    <source>
        <dbReference type="Proteomes" id="UP000178911"/>
    </source>
</evidence>
<gene>
    <name evidence="2" type="ORF">A3A13_01690</name>
</gene>
<feature type="transmembrane region" description="Helical" evidence="1">
    <location>
        <begin position="91"/>
        <end position="113"/>
    </location>
</feature>
<evidence type="ECO:0000313" key="2">
    <source>
        <dbReference type="EMBL" id="OGN23646.1"/>
    </source>
</evidence>
<keyword evidence="1" id="KW-0812">Transmembrane</keyword>
<feature type="transmembrane region" description="Helical" evidence="1">
    <location>
        <begin position="308"/>
        <end position="332"/>
    </location>
</feature>
<dbReference type="Proteomes" id="UP000178911">
    <property type="component" value="Unassembled WGS sequence"/>
</dbReference>
<evidence type="ECO:0000256" key="1">
    <source>
        <dbReference type="SAM" id="Phobius"/>
    </source>
</evidence>
<feature type="transmembrane region" description="Helical" evidence="1">
    <location>
        <begin position="280"/>
        <end position="302"/>
    </location>
</feature>
<organism evidence="2 3">
    <name type="scientific">Candidatus Yanofskybacteria bacterium RIFCSPLOWO2_01_FULL_43_22</name>
    <dbReference type="NCBI Taxonomy" id="1802695"/>
    <lineage>
        <taxon>Bacteria</taxon>
        <taxon>Candidatus Yanofskyibacteriota</taxon>
    </lineage>
</organism>
<accession>A0A1F8GG00</accession>
<sequence>METKNNYAPVSNLFDWLFVLFSGWWIAGVFLDGWAHTHLDSSLETIFTPWHAVFYSGVLAVTLLLLIKLFNNHSKGYVWKRSLPKEYMFTLWGMVFVLVGGPGDLIWHTLFGIEVGIEALLSPTHILLAVGGAMVVSGPLHAIWYRDRTIQTIHKIPVILSFSYLLMTLGFMLQFLHPFNFPWMSQTFLYDNPINSDYGGGLGVANAIVFTGIFMGLTLASMRHWVFPFGSFATILTLNAIAITVMHGEYYPFILTALVAGILIDILYQKVCSLSLKERHIRLFGMLAPMILFTTYVSTIFLTDTTPWSIHMWAGMIVISGITGYLMTYLVVPPGDGIPRIV</sequence>
<proteinExistence type="predicted"/>
<reference evidence="2 3" key="1">
    <citation type="journal article" date="2016" name="Nat. Commun.">
        <title>Thousands of microbial genomes shed light on interconnected biogeochemical processes in an aquifer system.</title>
        <authorList>
            <person name="Anantharaman K."/>
            <person name="Brown C.T."/>
            <person name="Hug L.A."/>
            <person name="Sharon I."/>
            <person name="Castelle C.J."/>
            <person name="Probst A.J."/>
            <person name="Thomas B.C."/>
            <person name="Singh A."/>
            <person name="Wilkins M.J."/>
            <person name="Karaoz U."/>
            <person name="Brodie E.L."/>
            <person name="Williams K.H."/>
            <person name="Hubbard S.S."/>
            <person name="Banfield J.F."/>
        </authorList>
    </citation>
    <scope>NUCLEOTIDE SEQUENCE [LARGE SCALE GENOMIC DNA]</scope>
</reference>
<feature type="transmembrane region" description="Helical" evidence="1">
    <location>
        <begin position="250"/>
        <end position="268"/>
    </location>
</feature>
<dbReference type="EMBL" id="MGKJ01000017">
    <property type="protein sequence ID" value="OGN23646.1"/>
    <property type="molecule type" value="Genomic_DNA"/>
</dbReference>
<feature type="transmembrane region" description="Helical" evidence="1">
    <location>
        <begin position="225"/>
        <end position="244"/>
    </location>
</feature>
<comment type="caution">
    <text evidence="2">The sequence shown here is derived from an EMBL/GenBank/DDBJ whole genome shotgun (WGS) entry which is preliminary data.</text>
</comment>
<name>A0A1F8GG00_9BACT</name>
<keyword evidence="1" id="KW-0472">Membrane</keyword>
<feature type="transmembrane region" description="Helical" evidence="1">
    <location>
        <begin position="156"/>
        <end position="178"/>
    </location>
</feature>
<dbReference type="STRING" id="1802695.A3A13_01690"/>
<feature type="transmembrane region" description="Helical" evidence="1">
    <location>
        <begin position="12"/>
        <end position="31"/>
    </location>
</feature>
<protein>
    <submittedName>
        <fullName evidence="2">Uncharacterized protein</fullName>
    </submittedName>
</protein>